<dbReference type="RefSeq" id="WP_316704261.1">
    <property type="nucleotide sequence ID" value="NZ_CP136337.1"/>
</dbReference>
<geneLocation type="plasmid" evidence="2 3">
    <name>unnamed1</name>
</geneLocation>
<keyword evidence="2" id="KW-0614">Plasmid</keyword>
<organism evidence="2 3">
    <name type="scientific">Piscinibacter gummiphilus</name>
    <dbReference type="NCBI Taxonomy" id="946333"/>
    <lineage>
        <taxon>Bacteria</taxon>
        <taxon>Pseudomonadati</taxon>
        <taxon>Pseudomonadota</taxon>
        <taxon>Betaproteobacteria</taxon>
        <taxon>Burkholderiales</taxon>
        <taxon>Sphaerotilaceae</taxon>
        <taxon>Piscinibacter</taxon>
    </lineage>
</organism>
<feature type="signal peptide" evidence="1">
    <location>
        <begin position="1"/>
        <end position="24"/>
    </location>
</feature>
<reference evidence="2 3" key="1">
    <citation type="submission" date="2023-10" db="EMBL/GenBank/DDBJ databases">
        <title>Bacteria for the degradation of biodegradable plastic PBAT(Polybutylene adipate terephthalate).</title>
        <authorList>
            <person name="Weon H.-Y."/>
            <person name="Yeon J."/>
        </authorList>
    </citation>
    <scope>NUCLEOTIDE SEQUENCE [LARGE SCALE GENOMIC DNA]</scope>
    <source>
        <strain evidence="2 3">SBD 7-3</strain>
        <plasmid evidence="2 3">unnamed1</plasmid>
    </source>
</reference>
<keyword evidence="3" id="KW-1185">Reference proteome</keyword>
<evidence type="ECO:0000256" key="1">
    <source>
        <dbReference type="SAM" id="SignalP"/>
    </source>
</evidence>
<name>A0ABZ0D2U5_9BURK</name>
<evidence type="ECO:0000313" key="2">
    <source>
        <dbReference type="EMBL" id="WOB11121.1"/>
    </source>
</evidence>
<dbReference type="EMBL" id="CP136337">
    <property type="protein sequence ID" value="WOB11121.1"/>
    <property type="molecule type" value="Genomic_DNA"/>
</dbReference>
<dbReference type="Proteomes" id="UP001303946">
    <property type="component" value="Plasmid unnamed1"/>
</dbReference>
<protein>
    <submittedName>
        <fullName evidence="2">Uncharacterized protein</fullName>
    </submittedName>
</protein>
<feature type="chain" id="PRO_5046173724" evidence="1">
    <location>
        <begin position="25"/>
        <end position="170"/>
    </location>
</feature>
<accession>A0ABZ0D2U5</accession>
<evidence type="ECO:0000313" key="3">
    <source>
        <dbReference type="Proteomes" id="UP001303946"/>
    </source>
</evidence>
<keyword evidence="1" id="KW-0732">Signal</keyword>
<gene>
    <name evidence="2" type="ORF">RXV79_27160</name>
</gene>
<proteinExistence type="predicted"/>
<sequence length="170" mass="18102">MMQTRSSVLLAAAVAIALPAVSWAVSLRPNKPTDDTICDLGPNTTGNLGSLVFVPGNARVSDQADLLFRVGAGFVSSRCADGQTLVVHGDAARQLDQASLEKIAHSACASSTVVRTSVPFTTNLNRMVPGFELRCPISKQKQLADDLARLNQEESVEALAKRLASRRDAR</sequence>